<evidence type="ECO:0000256" key="1">
    <source>
        <dbReference type="SAM" id="MobiDB-lite"/>
    </source>
</evidence>
<dbReference type="RefSeq" id="WP_171712441.1">
    <property type="nucleotide sequence ID" value="NZ_JAAVLW010000007.1"/>
</dbReference>
<gene>
    <name evidence="2" type="ORF">HCN50_24535</name>
</gene>
<sequence>MLLAQKENAHEHTGAPEHPGLPCARGKYTPVELRGNLNLLIGRRFSPYHATRIFGIPTHHWDKTGDTELARNVRCSSLEMRTARLKLAVRRKPYSGPALARGVALLYRRNKTNGTWVLEPPRQVLDESDR</sequence>
<dbReference type="Proteomes" id="UP000528734">
    <property type="component" value="Unassembled WGS sequence"/>
</dbReference>
<accession>A0A7Y4M417</accession>
<evidence type="ECO:0000313" key="2">
    <source>
        <dbReference type="EMBL" id="NOJ49378.1"/>
    </source>
</evidence>
<dbReference type="EMBL" id="JAAVLW010000007">
    <property type="protein sequence ID" value="NOJ49378.1"/>
    <property type="molecule type" value="Genomic_DNA"/>
</dbReference>
<evidence type="ECO:0000313" key="3">
    <source>
        <dbReference type="Proteomes" id="UP000528734"/>
    </source>
</evidence>
<keyword evidence="3" id="KW-1185">Reference proteome</keyword>
<reference evidence="2 3" key="1">
    <citation type="submission" date="2020-03" db="EMBL/GenBank/DDBJ databases">
        <title>Bradyrhizobium diversity isolated from nodules of Muelleranthus trifoliolatus.</title>
        <authorList>
            <person name="Klepa M."/>
            <person name="Helene L."/>
            <person name="Hungria M."/>
        </authorList>
    </citation>
    <scope>NUCLEOTIDE SEQUENCE [LARGE SCALE GENOMIC DNA]</scope>
    <source>
        <strain evidence="2 3">WSM 1744</strain>
    </source>
</reference>
<name>A0A7Y4M417_9BRAD</name>
<organism evidence="2 3">
    <name type="scientific">Bradyrhizobium archetypum</name>
    <dbReference type="NCBI Taxonomy" id="2721160"/>
    <lineage>
        <taxon>Bacteria</taxon>
        <taxon>Pseudomonadati</taxon>
        <taxon>Pseudomonadota</taxon>
        <taxon>Alphaproteobacteria</taxon>
        <taxon>Hyphomicrobiales</taxon>
        <taxon>Nitrobacteraceae</taxon>
        <taxon>Bradyrhizobium</taxon>
    </lineage>
</organism>
<protein>
    <submittedName>
        <fullName evidence="2">Uncharacterized protein</fullName>
    </submittedName>
</protein>
<comment type="caution">
    <text evidence="2">The sequence shown here is derived from an EMBL/GenBank/DDBJ whole genome shotgun (WGS) entry which is preliminary data.</text>
</comment>
<feature type="region of interest" description="Disordered" evidence="1">
    <location>
        <begin position="1"/>
        <end position="23"/>
    </location>
</feature>
<dbReference type="AlphaFoldDB" id="A0A7Y4M417"/>
<proteinExistence type="predicted"/>